<dbReference type="OrthoDB" id="237949at2"/>
<dbReference type="CDD" id="cd10791">
    <property type="entry name" value="GH38N_AMII_like_1"/>
    <property type="match status" value="1"/>
</dbReference>
<feature type="domain" description="Glycoside hydrolase family 38 N-terminal" evidence="1">
    <location>
        <begin position="7"/>
        <end position="294"/>
    </location>
</feature>
<dbReference type="GO" id="GO:0004559">
    <property type="term" value="F:alpha-mannosidase activity"/>
    <property type="evidence" value="ECO:0007669"/>
    <property type="project" value="InterPro"/>
</dbReference>
<keyword evidence="3" id="KW-1185">Reference proteome</keyword>
<dbReference type="Proteomes" id="UP000185669">
    <property type="component" value="Unassembled WGS sequence"/>
</dbReference>
<keyword evidence="2" id="KW-0378">Hydrolase</keyword>
<dbReference type="GO" id="GO:0006013">
    <property type="term" value="P:mannose metabolic process"/>
    <property type="evidence" value="ECO:0007669"/>
    <property type="project" value="InterPro"/>
</dbReference>
<dbReference type="Gene3D" id="3.20.110.10">
    <property type="entry name" value="Glycoside hydrolase 38, N terminal domain"/>
    <property type="match status" value="1"/>
</dbReference>
<dbReference type="SUPFAM" id="SSF88713">
    <property type="entry name" value="Glycoside hydrolase/deacetylase"/>
    <property type="match status" value="1"/>
</dbReference>
<protein>
    <submittedName>
        <fullName evidence="2">Glycosyl hydrolases family 38 N-terminal domain-containing protein</fullName>
    </submittedName>
</protein>
<dbReference type="InterPro" id="IPR027291">
    <property type="entry name" value="Glyco_hydro_38_N_sf"/>
</dbReference>
<dbReference type="EMBL" id="FTNC01000002">
    <property type="protein sequence ID" value="SIQ22474.1"/>
    <property type="molecule type" value="Genomic_DNA"/>
</dbReference>
<dbReference type="STRING" id="56779.SAMN05421834_102123"/>
<accession>A0A1N6R0U4</accession>
<dbReference type="AlphaFoldDB" id="A0A1N6R0U4"/>
<reference evidence="3" key="1">
    <citation type="submission" date="2017-01" db="EMBL/GenBank/DDBJ databases">
        <authorList>
            <person name="Varghese N."/>
            <person name="Submissions S."/>
        </authorList>
    </citation>
    <scope>NUCLEOTIDE SEQUENCE [LARGE SCALE GENOMIC DNA]</scope>
    <source>
        <strain evidence="3">ATCC 700103</strain>
    </source>
</reference>
<dbReference type="Pfam" id="PF01074">
    <property type="entry name" value="Glyco_hydro_38N"/>
    <property type="match status" value="1"/>
</dbReference>
<dbReference type="InterPro" id="IPR011330">
    <property type="entry name" value="Glyco_hydro/deAcase_b/a-brl"/>
</dbReference>
<proteinExistence type="predicted"/>
<evidence type="ECO:0000259" key="1">
    <source>
        <dbReference type="Pfam" id="PF01074"/>
    </source>
</evidence>
<name>A0A1N6R0U4_9FIRM</name>
<evidence type="ECO:0000313" key="2">
    <source>
        <dbReference type="EMBL" id="SIQ22474.1"/>
    </source>
</evidence>
<dbReference type="RefSeq" id="WP_076543796.1">
    <property type="nucleotide sequence ID" value="NZ_FTNC01000002.1"/>
</dbReference>
<dbReference type="InterPro" id="IPR000602">
    <property type="entry name" value="Glyco_hydro_38_N"/>
</dbReference>
<gene>
    <name evidence="2" type="ORF">SAMN05421834_102123</name>
</gene>
<organism evidence="2 3">
    <name type="scientific">Halanaerobium kushneri</name>
    <dbReference type="NCBI Taxonomy" id="56779"/>
    <lineage>
        <taxon>Bacteria</taxon>
        <taxon>Bacillati</taxon>
        <taxon>Bacillota</taxon>
        <taxon>Clostridia</taxon>
        <taxon>Halanaerobiales</taxon>
        <taxon>Halanaerobiaceae</taxon>
        <taxon>Halanaerobium</taxon>
    </lineage>
</organism>
<sequence>MPKRKWTIFVINHSHTDIGFTAEQNIIKLRHVNYIRKVIEMLSKESLEGYKWNCETFWSVEEFLKKAQSDELKQFIKYVIEGKIGLSASYLNFTELLDYKVLNNLTKRAVDFSKENSINLETALTADINGYSWGFSEILYSNGIKNLYSCTHSHHGMFPIGRRQFPFYWKTPKENKVLVWNGDHYMFGNDLGIGPIHGKFIDDELDLNQMEPFSIAEVRIPRYLEKLEEENYPFDFVPITVSGKVIDNAPPNENIIKMIKKWNKSYGDKIFLKMVTIDEVFQKIRNTDVKIPVYSGDWPDWWTDGVISTARTTSTFRLAQRKLKYYRNLLDKYNTKDDTKIRKAEKLLGLYAEHTWGHHQSVSHPYLNKVNIISETKKQYATQAYNYISKITNELLISEGILNAQLINSKKIKIVNPMPFKVNKLYKFPISESIKNNEKMVGIINKKIPKKQYFDKESNSLFMNICVEAKKTKTIDIQKKYENSQISRSSFDMRGNVSYRDKSGIIVDTELKSNLNCKSESGEHFLETPYVKLEWEKEKGITKWFDKKNKISLLSDERVHNPFTPIYEMNPAKNEEDIIKTRVSMGRNRKNCQVNRFIGKFTGLRSIKENKLFTEVELKYSSPGLKHYLLKIRAYHYKPQADCTIRFLKTCNWEAENLYISLPFSADSSKINNIFLHKTGGQIEPWKDQLPGTLTDFYCVQEGFSIITKNSGITVATPDTPIIHIGDLKYRNRLLKGSKKLKKLKKNVYAWALSNYWETNFKAEIGGFYQFEFLIKWSNEFNDAEKSFLACKELNTDLPYFEF</sequence>
<evidence type="ECO:0000313" key="3">
    <source>
        <dbReference type="Proteomes" id="UP000185669"/>
    </source>
</evidence>